<keyword evidence="7" id="KW-1133">Transmembrane helix</keyword>
<dbReference type="PANTHER" id="PTHR48423">
    <property type="entry name" value="INTERLEUKIN-27 RECEPTOR SUBUNIT ALPHA"/>
    <property type="match status" value="1"/>
</dbReference>
<comment type="similarity">
    <text evidence="2">Belongs to the type I cytokine receptor family. Type 2 subfamily.</text>
</comment>
<protein>
    <recommendedName>
        <fullName evidence="12">Fibronectin type-III domain-containing protein</fullName>
    </recommendedName>
</protein>
<comment type="subcellular location">
    <subcellularLocation>
        <location evidence="1">Cell membrane</location>
        <topology evidence="1">Single-pass type I membrane protein</topology>
    </subcellularLocation>
</comment>
<evidence type="ECO:0000256" key="9">
    <source>
        <dbReference type="ARBA" id="ARBA00023170"/>
    </source>
</evidence>
<keyword evidence="3" id="KW-1003">Cell membrane</keyword>
<evidence type="ECO:0000256" key="6">
    <source>
        <dbReference type="ARBA" id="ARBA00022737"/>
    </source>
</evidence>
<dbReference type="InterPro" id="IPR003961">
    <property type="entry name" value="FN3_dom"/>
</dbReference>
<dbReference type="InterPro" id="IPR013783">
    <property type="entry name" value="Ig-like_fold"/>
</dbReference>
<keyword evidence="14" id="KW-1185">Reference proteome</keyword>
<keyword evidence="10" id="KW-0325">Glycoprotein</keyword>
<keyword evidence="5 11" id="KW-0732">Signal</keyword>
<evidence type="ECO:0000256" key="3">
    <source>
        <dbReference type="ARBA" id="ARBA00022475"/>
    </source>
</evidence>
<evidence type="ECO:0000256" key="2">
    <source>
        <dbReference type="ARBA" id="ARBA00008921"/>
    </source>
</evidence>
<reference evidence="13 14" key="1">
    <citation type="submission" date="2017-10" db="EMBL/GenBank/DDBJ databases">
        <title>A new Pekin duck reference genome.</title>
        <authorList>
            <person name="Hou Z.-C."/>
            <person name="Zhou Z.-K."/>
            <person name="Zhu F."/>
            <person name="Hou S.-S."/>
        </authorList>
    </citation>
    <scope>NUCLEOTIDE SEQUENCE [LARGE SCALE GENOMIC DNA]</scope>
</reference>
<reference evidence="13" key="2">
    <citation type="submission" date="2025-08" db="UniProtKB">
        <authorList>
            <consortium name="Ensembl"/>
        </authorList>
    </citation>
    <scope>IDENTIFICATION</scope>
</reference>
<evidence type="ECO:0000313" key="13">
    <source>
        <dbReference type="Ensembl" id="ENSAPLP00000019096.1"/>
    </source>
</evidence>
<dbReference type="Pfam" id="PF09240">
    <property type="entry name" value="IL6Ra-bind"/>
    <property type="match status" value="1"/>
</dbReference>
<dbReference type="GO" id="GO:0005886">
    <property type="term" value="C:plasma membrane"/>
    <property type="evidence" value="ECO:0007669"/>
    <property type="project" value="UniProtKB-SubCell"/>
</dbReference>
<keyword evidence="9" id="KW-0675">Receptor</keyword>
<dbReference type="SUPFAM" id="SSF49265">
    <property type="entry name" value="Fibronectin type III"/>
    <property type="match status" value="2"/>
</dbReference>
<dbReference type="SMART" id="SM00060">
    <property type="entry name" value="FN3"/>
    <property type="match status" value="3"/>
</dbReference>
<evidence type="ECO:0000256" key="1">
    <source>
        <dbReference type="ARBA" id="ARBA00004251"/>
    </source>
</evidence>
<dbReference type="GeneTree" id="ENSGT00940000155603"/>
<name>A0A493T007_ANAPP</name>
<organism evidence="13 14">
    <name type="scientific">Anas platyrhynchos platyrhynchos</name>
    <name type="common">Northern mallard</name>
    <dbReference type="NCBI Taxonomy" id="8840"/>
    <lineage>
        <taxon>Eukaryota</taxon>
        <taxon>Metazoa</taxon>
        <taxon>Chordata</taxon>
        <taxon>Craniata</taxon>
        <taxon>Vertebrata</taxon>
        <taxon>Euteleostomi</taxon>
        <taxon>Archelosauria</taxon>
        <taxon>Archosauria</taxon>
        <taxon>Dinosauria</taxon>
        <taxon>Saurischia</taxon>
        <taxon>Theropoda</taxon>
        <taxon>Coelurosauria</taxon>
        <taxon>Aves</taxon>
        <taxon>Neognathae</taxon>
        <taxon>Galloanserae</taxon>
        <taxon>Anseriformes</taxon>
        <taxon>Anatidae</taxon>
        <taxon>Anatinae</taxon>
        <taxon>Anas</taxon>
    </lineage>
</organism>
<proteinExistence type="inferred from homology"/>
<dbReference type="CDD" id="cd00063">
    <property type="entry name" value="FN3"/>
    <property type="match status" value="2"/>
</dbReference>
<dbReference type="InterPro" id="IPR036116">
    <property type="entry name" value="FN3_sf"/>
</dbReference>
<evidence type="ECO:0000313" key="14">
    <source>
        <dbReference type="Proteomes" id="UP000016666"/>
    </source>
</evidence>
<keyword evidence="6" id="KW-0677">Repeat</keyword>
<dbReference type="InterPro" id="IPR015321">
    <property type="entry name" value="TypeI_recpt_CBD"/>
</dbReference>
<dbReference type="OMA" id="PSADERC"/>
<feature type="chain" id="PRO_5019721798" description="Fibronectin type-III domain-containing protein" evidence="11">
    <location>
        <begin position="19"/>
        <end position="373"/>
    </location>
</feature>
<dbReference type="PROSITE" id="PS50853">
    <property type="entry name" value="FN3"/>
    <property type="match status" value="1"/>
</dbReference>
<evidence type="ECO:0000256" key="10">
    <source>
        <dbReference type="ARBA" id="ARBA00023180"/>
    </source>
</evidence>
<evidence type="ECO:0000256" key="11">
    <source>
        <dbReference type="SAM" id="SignalP"/>
    </source>
</evidence>
<dbReference type="STRING" id="8840.ENSAPLP00000019096"/>
<dbReference type="AlphaFoldDB" id="A0A493T007"/>
<dbReference type="FunFam" id="2.60.40.10:FF:000414">
    <property type="entry name" value="Interleukin-6 receptor subunit beta"/>
    <property type="match status" value="1"/>
</dbReference>
<keyword evidence="8" id="KW-0472">Membrane</keyword>
<dbReference type="Proteomes" id="UP000016666">
    <property type="component" value="Chromosome Z"/>
</dbReference>
<evidence type="ECO:0000256" key="8">
    <source>
        <dbReference type="ARBA" id="ARBA00023136"/>
    </source>
</evidence>
<accession>A0A493T007</accession>
<dbReference type="PANTHER" id="PTHR48423:SF1">
    <property type="entry name" value="INTERLEUKIN-27 RECEPTOR SUBUNIT ALPHA"/>
    <property type="match status" value="1"/>
</dbReference>
<dbReference type="Gene3D" id="2.60.40.10">
    <property type="entry name" value="Immunoglobulins"/>
    <property type="match status" value="3"/>
</dbReference>
<reference evidence="13" key="3">
    <citation type="submission" date="2025-09" db="UniProtKB">
        <authorList>
            <consortium name="Ensembl"/>
        </authorList>
    </citation>
    <scope>IDENTIFICATION</scope>
</reference>
<feature type="signal peptide" evidence="11">
    <location>
        <begin position="1"/>
        <end position="18"/>
    </location>
</feature>
<keyword evidence="4" id="KW-0812">Transmembrane</keyword>
<dbReference type="InterPro" id="IPR052672">
    <property type="entry name" value="Type1_Cytokine_Rcpt_Type2"/>
</dbReference>
<sequence>MFSCWIWMFILLCGSSIAVPPDTPGNISCIYYFNVELTCNWTSGRETNLTTTYTLYRKIKNTQGLILLDSELSSCRSKTESCSFRHPNIPFSTSFCFQVKAQNVLGEAISECVPITMESIEKFEPPEILSVKKIAGIKQLLTVTWKIPEDILPAQYLNCQVRYRNLYSNSSEIDNVAVTSEEKVVSLNLTGLWDSTEYSVAVRCIGVESKFWSEWCREKTASTEDKAPSGKVDLWRIINSSHPAGNRPVHLMWKLLGNIPHPGRILGYKIQYFPENNAALQMTKITTNKKIVLPLKEEAYIISVTAYNSAGSSPAAVLRIPSTDEKRKISKYCDRFFSLQRNYLLDFCLSSVSGSKVVLRTFVLEPYRESYDV</sequence>
<evidence type="ECO:0000256" key="5">
    <source>
        <dbReference type="ARBA" id="ARBA00022729"/>
    </source>
</evidence>
<dbReference type="Ensembl" id="ENSAPLT00000042056.1">
    <property type="protein sequence ID" value="ENSAPLP00000019096.1"/>
    <property type="gene ID" value="ENSAPLG00000023168.1"/>
</dbReference>
<feature type="domain" description="Fibronectin type-III" evidence="12">
    <location>
        <begin position="125"/>
        <end position="226"/>
    </location>
</feature>
<evidence type="ECO:0000256" key="7">
    <source>
        <dbReference type="ARBA" id="ARBA00022989"/>
    </source>
</evidence>
<evidence type="ECO:0000259" key="12">
    <source>
        <dbReference type="PROSITE" id="PS50853"/>
    </source>
</evidence>
<evidence type="ECO:0000256" key="4">
    <source>
        <dbReference type="ARBA" id="ARBA00022692"/>
    </source>
</evidence>